<feature type="transmembrane region" description="Helical" evidence="3">
    <location>
        <begin position="48"/>
        <end position="70"/>
    </location>
</feature>
<feature type="transmembrane region" description="Helical" evidence="3">
    <location>
        <begin position="168"/>
        <end position="192"/>
    </location>
</feature>
<comment type="subcellular location">
    <subcellularLocation>
        <location evidence="2">Cell membrane</location>
        <topology evidence="2">Multi-pass membrane protein</topology>
    </subcellularLocation>
</comment>
<keyword evidence="3" id="KW-0812">Transmembrane</keyword>
<dbReference type="GO" id="GO:0015225">
    <property type="term" value="F:biotin transmembrane transporter activity"/>
    <property type="evidence" value="ECO:0007669"/>
    <property type="project" value="UniProtKB-UniRule"/>
</dbReference>
<keyword evidence="2 3" id="KW-0472">Membrane</keyword>
<keyword evidence="3" id="KW-1133">Transmembrane helix</keyword>
<feature type="transmembrane region" description="Helical" evidence="3">
    <location>
        <begin position="103"/>
        <end position="122"/>
    </location>
</feature>
<dbReference type="EMBL" id="WVIC01000001">
    <property type="protein sequence ID" value="NCJ05033.1"/>
    <property type="molecule type" value="Genomic_DNA"/>
</dbReference>
<dbReference type="PANTHER" id="PTHR34295:SF1">
    <property type="entry name" value="BIOTIN TRANSPORTER BIOY"/>
    <property type="match status" value="1"/>
</dbReference>
<keyword evidence="5" id="KW-1185">Reference proteome</keyword>
<reference evidence="4" key="1">
    <citation type="submission" date="2019-12" db="EMBL/GenBank/DDBJ databases">
        <title>High-Quality draft genome sequences of three cyanobacteria isolated from the limestone walls of the Old Cathedral of Coimbra.</title>
        <authorList>
            <person name="Tiago I."/>
            <person name="Soares F."/>
            <person name="Portugal A."/>
        </authorList>
    </citation>
    <scope>NUCLEOTIDE SEQUENCE [LARGE SCALE GENOMIC DNA]</scope>
    <source>
        <strain evidence="4">C</strain>
    </source>
</reference>
<feature type="transmembrane region" description="Helical" evidence="3">
    <location>
        <begin position="12"/>
        <end position="28"/>
    </location>
</feature>
<dbReference type="PIRSF" id="PIRSF016661">
    <property type="entry name" value="BioY"/>
    <property type="match status" value="1"/>
</dbReference>
<dbReference type="Proteomes" id="UP000607397">
    <property type="component" value="Unassembled WGS sequence"/>
</dbReference>
<name>A0A8K1ZWA1_9CYAN</name>
<dbReference type="PANTHER" id="PTHR34295">
    <property type="entry name" value="BIOTIN TRANSPORTER BIOY"/>
    <property type="match status" value="1"/>
</dbReference>
<evidence type="ECO:0000256" key="1">
    <source>
        <dbReference type="ARBA" id="ARBA00010692"/>
    </source>
</evidence>
<protein>
    <recommendedName>
        <fullName evidence="2">Biotin transporter</fullName>
    </recommendedName>
</protein>
<dbReference type="Pfam" id="PF02632">
    <property type="entry name" value="BioY"/>
    <property type="match status" value="1"/>
</dbReference>
<accession>A0A8K1ZWA1</accession>
<evidence type="ECO:0000256" key="3">
    <source>
        <dbReference type="SAM" id="Phobius"/>
    </source>
</evidence>
<comment type="caution">
    <text evidence="4">The sequence shown here is derived from an EMBL/GenBank/DDBJ whole genome shotgun (WGS) entry which is preliminary data.</text>
</comment>
<dbReference type="GO" id="GO:0005886">
    <property type="term" value="C:plasma membrane"/>
    <property type="evidence" value="ECO:0007669"/>
    <property type="project" value="UniProtKB-SubCell"/>
</dbReference>
<dbReference type="AlphaFoldDB" id="A0A8K1ZWA1"/>
<comment type="similarity">
    <text evidence="1 2">Belongs to the BioY family.</text>
</comment>
<keyword evidence="2" id="KW-0813">Transport</keyword>
<feature type="transmembrane region" description="Helical" evidence="3">
    <location>
        <begin position="131"/>
        <end position="156"/>
    </location>
</feature>
<evidence type="ECO:0000256" key="2">
    <source>
        <dbReference type="PIRNR" id="PIRNR016661"/>
    </source>
</evidence>
<evidence type="ECO:0000313" key="4">
    <source>
        <dbReference type="EMBL" id="NCJ05033.1"/>
    </source>
</evidence>
<evidence type="ECO:0000313" key="5">
    <source>
        <dbReference type="Proteomes" id="UP000607397"/>
    </source>
</evidence>
<sequence>MKKLVLSPFDELLWAVIGLFLTISGVFIEPAIPLGSFAWPVQWEQVPTYGLGSSLQVAAVLLVGCLGGCNAAALSQVAYLALGLSGLQVFALGGGLGVWQSPAFGYLLGFIPGAWVCGHLAFRRRSRLEALFVSCLLGLGMIHLLGVLYLSGLWLLRDIPQSWWSLVLQFSVLALPGQLLLVCAVAFVAFLLRRLLFY</sequence>
<organism evidence="4 5">
    <name type="scientific">Petrachloros mirabilis ULC683</name>
    <dbReference type="NCBI Taxonomy" id="2781853"/>
    <lineage>
        <taxon>Bacteria</taxon>
        <taxon>Bacillati</taxon>
        <taxon>Cyanobacteriota</taxon>
        <taxon>Cyanophyceae</taxon>
        <taxon>Synechococcales</taxon>
        <taxon>Petrachlorosaceae</taxon>
        <taxon>Petrachloros</taxon>
        <taxon>Petrachloros mirabilis</taxon>
    </lineage>
</organism>
<dbReference type="InterPro" id="IPR003784">
    <property type="entry name" value="BioY"/>
</dbReference>
<keyword evidence="2" id="KW-1003">Cell membrane</keyword>
<dbReference type="Gene3D" id="1.10.1760.20">
    <property type="match status" value="1"/>
</dbReference>
<proteinExistence type="inferred from homology"/>
<gene>
    <name evidence="4" type="ORF">GS597_00555</name>
</gene>
<feature type="transmembrane region" description="Helical" evidence="3">
    <location>
        <begin position="77"/>
        <end position="97"/>
    </location>
</feature>
<dbReference type="RefSeq" id="WP_161823504.1">
    <property type="nucleotide sequence ID" value="NZ_WVIC01000001.1"/>
</dbReference>